<dbReference type="Pfam" id="PF00903">
    <property type="entry name" value="Glyoxalase"/>
    <property type="match status" value="1"/>
</dbReference>
<dbReference type="InterPro" id="IPR000486">
    <property type="entry name" value="Xdiol_ring_cleave_dOase_1/2"/>
</dbReference>
<evidence type="ECO:0000313" key="11">
    <source>
        <dbReference type="Proteomes" id="UP000639859"/>
    </source>
</evidence>
<evidence type="ECO:0000313" key="10">
    <source>
        <dbReference type="EMBL" id="MBI1684115.1"/>
    </source>
</evidence>
<dbReference type="EMBL" id="JADWOX010000006">
    <property type="protein sequence ID" value="MBI1684115.1"/>
    <property type="molecule type" value="Genomic_DNA"/>
</dbReference>
<dbReference type="Gene3D" id="3.10.180.10">
    <property type="entry name" value="2,3-Dihydroxybiphenyl 1,2-Dioxygenase, domain 1"/>
    <property type="match status" value="2"/>
</dbReference>
<keyword evidence="5 8" id="KW-0223">Dioxygenase</keyword>
<keyword evidence="4 8" id="KW-0058">Aromatic hydrocarbons catabolism</keyword>
<evidence type="ECO:0000259" key="9">
    <source>
        <dbReference type="PROSITE" id="PS51819"/>
    </source>
</evidence>
<dbReference type="Pfam" id="PF22632">
    <property type="entry name" value="BphC_D1"/>
    <property type="match status" value="1"/>
</dbReference>
<proteinExistence type="inferred from homology"/>
<sequence>MLKTPKSTDRIDTRIGYVVVESNRLDRWRVFGAEGLGMHVDTLEDGALVFRLDDRQVRILVRPGKAEDVVALGWEFEDEIELAAMRERLSAHGVSYERQAGSEALQRGVDDYWVFDGPKGLRMELFAGPRKSNQPLRIKGGGFVAGELGLGHVAILTQRPEAVIDQLQALFDARLSDNITDRLSGIEMEFTFLHMNPRHHSVAVAATAGRRVDPIGKRVQHLMIEAASLDDVSQAYRRCKDLGFRIAMSVGQHPNDQNISFYVVTPSGFEMELGWNPVLIEDEASWVPETYRGISKWGHRPEGKPSLGEVAAALGRVVGSIIRPAG</sequence>
<name>A0ABS0SWV1_9CAUL</name>
<dbReference type="RefSeq" id="WP_198576041.1">
    <property type="nucleotide sequence ID" value="NZ_JADWOX010000006.1"/>
</dbReference>
<keyword evidence="7 8" id="KW-0408">Iron</keyword>
<dbReference type="PROSITE" id="PS00082">
    <property type="entry name" value="EXTRADIOL_DIOXYGENAS"/>
    <property type="match status" value="1"/>
</dbReference>
<dbReference type="CDD" id="cd07252">
    <property type="entry name" value="BphC1-RGP6_N_like"/>
    <property type="match status" value="1"/>
</dbReference>
<comment type="cofactor">
    <cofactor evidence="1 8">
        <name>Fe(2+)</name>
        <dbReference type="ChEBI" id="CHEBI:29033"/>
    </cofactor>
</comment>
<evidence type="ECO:0000256" key="1">
    <source>
        <dbReference type="ARBA" id="ARBA00001954"/>
    </source>
</evidence>
<dbReference type="PROSITE" id="PS51819">
    <property type="entry name" value="VOC"/>
    <property type="match status" value="2"/>
</dbReference>
<evidence type="ECO:0000256" key="3">
    <source>
        <dbReference type="ARBA" id="ARBA00022723"/>
    </source>
</evidence>
<gene>
    <name evidence="10" type="ORF">I4Q42_10585</name>
</gene>
<keyword evidence="3" id="KW-0479">Metal-binding</keyword>
<keyword evidence="11" id="KW-1185">Reference proteome</keyword>
<evidence type="ECO:0000256" key="7">
    <source>
        <dbReference type="ARBA" id="ARBA00023004"/>
    </source>
</evidence>
<evidence type="ECO:0000256" key="8">
    <source>
        <dbReference type="RuleBase" id="RU000683"/>
    </source>
</evidence>
<dbReference type="SUPFAM" id="SSF54593">
    <property type="entry name" value="Glyoxalase/Bleomycin resistance protein/Dihydroxybiphenyl dioxygenase"/>
    <property type="match status" value="1"/>
</dbReference>
<evidence type="ECO:0000256" key="4">
    <source>
        <dbReference type="ARBA" id="ARBA00022797"/>
    </source>
</evidence>
<reference evidence="10 11" key="1">
    <citation type="submission" date="2020-11" db="EMBL/GenBank/DDBJ databases">
        <title>genome sequence of strain KACC 18849.</title>
        <authorList>
            <person name="Gao J."/>
            <person name="Zhang X."/>
        </authorList>
    </citation>
    <scope>NUCLEOTIDE SEQUENCE [LARGE SCALE GENOMIC DNA]</scope>
    <source>
        <strain evidence="10 11">KACC 18849</strain>
    </source>
</reference>
<accession>A0ABS0SWV1</accession>
<dbReference type="InterPro" id="IPR004360">
    <property type="entry name" value="Glyas_Fos-R_dOase_dom"/>
</dbReference>
<evidence type="ECO:0000256" key="5">
    <source>
        <dbReference type="ARBA" id="ARBA00022964"/>
    </source>
</evidence>
<dbReference type="InterPro" id="IPR037523">
    <property type="entry name" value="VOC_core"/>
</dbReference>
<dbReference type="Proteomes" id="UP000639859">
    <property type="component" value="Unassembled WGS sequence"/>
</dbReference>
<evidence type="ECO:0000256" key="6">
    <source>
        <dbReference type="ARBA" id="ARBA00023002"/>
    </source>
</evidence>
<comment type="caution">
    <text evidence="10">The sequence shown here is derived from an EMBL/GenBank/DDBJ whole genome shotgun (WGS) entry which is preliminary data.</text>
</comment>
<evidence type="ECO:0000256" key="2">
    <source>
        <dbReference type="ARBA" id="ARBA00008784"/>
    </source>
</evidence>
<keyword evidence="6 8" id="KW-0560">Oxidoreductase</keyword>
<dbReference type="InterPro" id="IPR029068">
    <property type="entry name" value="Glyas_Bleomycin-R_OHBP_Dase"/>
</dbReference>
<protein>
    <submittedName>
        <fullName evidence="10">VOC family protein</fullName>
    </submittedName>
</protein>
<organism evidence="10 11">
    <name type="scientific">Caulobacter hibisci</name>
    <dbReference type="NCBI Taxonomy" id="2035993"/>
    <lineage>
        <taxon>Bacteria</taxon>
        <taxon>Pseudomonadati</taxon>
        <taxon>Pseudomonadota</taxon>
        <taxon>Alphaproteobacteria</taxon>
        <taxon>Caulobacterales</taxon>
        <taxon>Caulobacteraceae</taxon>
        <taxon>Caulobacter</taxon>
    </lineage>
</organism>
<comment type="similarity">
    <text evidence="2 8">Belongs to the extradiol ring-cleavage dioxygenase family.</text>
</comment>
<feature type="domain" description="VOC" evidence="9">
    <location>
        <begin position="14"/>
        <end position="128"/>
    </location>
</feature>
<feature type="domain" description="VOC" evidence="9">
    <location>
        <begin position="149"/>
        <end position="276"/>
    </location>
</feature>